<dbReference type="Pfam" id="PF01960">
    <property type="entry name" value="ArgJ"/>
    <property type="match status" value="1"/>
</dbReference>
<organism evidence="9 10">
    <name type="scientific">Anatilimnocola aggregata</name>
    <dbReference type="NCBI Taxonomy" id="2528021"/>
    <lineage>
        <taxon>Bacteria</taxon>
        <taxon>Pseudomonadati</taxon>
        <taxon>Planctomycetota</taxon>
        <taxon>Planctomycetia</taxon>
        <taxon>Pirellulales</taxon>
        <taxon>Pirellulaceae</taxon>
        <taxon>Anatilimnocola</taxon>
    </lineage>
</organism>
<evidence type="ECO:0000256" key="8">
    <source>
        <dbReference type="HAMAP-Rule" id="MF_01106"/>
    </source>
</evidence>
<feature type="chain" id="PRO_5023282869" description="Arginine biosynthesis bifunctional protein ArgJ alpha chain" evidence="8">
    <location>
        <begin position="1"/>
        <end position="184"/>
    </location>
</feature>
<evidence type="ECO:0000256" key="2">
    <source>
        <dbReference type="ARBA" id="ARBA00011475"/>
    </source>
</evidence>
<dbReference type="KEGG" id="aagg:ETAA8_08450"/>
<dbReference type="Gene3D" id="3.10.20.340">
    <property type="entry name" value="ArgJ beta chain, C-terminal domain"/>
    <property type="match status" value="1"/>
</dbReference>
<dbReference type="EC" id="2.3.1.1" evidence="8"/>
<evidence type="ECO:0000256" key="5">
    <source>
        <dbReference type="ARBA" id="ARBA00022679"/>
    </source>
</evidence>
<feature type="active site" description="Nucleophile" evidence="8">
    <location>
        <position position="185"/>
    </location>
</feature>
<dbReference type="GO" id="GO:0005737">
    <property type="term" value="C:cytoplasm"/>
    <property type="evidence" value="ECO:0007669"/>
    <property type="project" value="UniProtKB-SubCell"/>
</dbReference>
<evidence type="ECO:0000256" key="4">
    <source>
        <dbReference type="ARBA" id="ARBA00022605"/>
    </source>
</evidence>
<comment type="catalytic activity">
    <reaction evidence="8">
        <text>L-glutamate + acetyl-CoA = N-acetyl-L-glutamate + CoA + H(+)</text>
        <dbReference type="Rhea" id="RHEA:24292"/>
        <dbReference type="ChEBI" id="CHEBI:15378"/>
        <dbReference type="ChEBI" id="CHEBI:29985"/>
        <dbReference type="ChEBI" id="CHEBI:44337"/>
        <dbReference type="ChEBI" id="CHEBI:57287"/>
        <dbReference type="ChEBI" id="CHEBI:57288"/>
        <dbReference type="EC" id="2.3.1.1"/>
    </reaction>
</comment>
<dbReference type="EMBL" id="CP036274">
    <property type="protein sequence ID" value="QDU25774.1"/>
    <property type="molecule type" value="Genomic_DNA"/>
</dbReference>
<dbReference type="Proteomes" id="UP000315017">
    <property type="component" value="Chromosome"/>
</dbReference>
<dbReference type="GO" id="GO:0006526">
    <property type="term" value="P:L-arginine biosynthetic process"/>
    <property type="evidence" value="ECO:0007669"/>
    <property type="project" value="UniProtKB-UniRule"/>
</dbReference>
<comment type="subcellular location">
    <subcellularLocation>
        <location evidence="8">Cytoplasm</location>
    </subcellularLocation>
</comment>
<keyword evidence="10" id="KW-1185">Reference proteome</keyword>
<comment type="function">
    <text evidence="8">Catalyzes two activities which are involved in the cyclic version of arginine biosynthesis: the synthesis of N-acetylglutamate from glutamate and acetyl-CoA as the acetyl donor, and of ornithine by transacetylation between N(2)-acetylornithine and glutamate.</text>
</comment>
<evidence type="ECO:0000313" key="9">
    <source>
        <dbReference type="EMBL" id="QDU25774.1"/>
    </source>
</evidence>
<dbReference type="InterPro" id="IPR042195">
    <property type="entry name" value="ArgJ_beta_C"/>
</dbReference>
<feature type="binding site" evidence="8">
    <location>
        <position position="185"/>
    </location>
    <ligand>
        <name>substrate</name>
    </ligand>
</feature>
<keyword evidence="4 8" id="KW-0028">Amino-acid biosynthesis</keyword>
<dbReference type="NCBIfam" id="NF003802">
    <property type="entry name" value="PRK05388.1"/>
    <property type="match status" value="1"/>
</dbReference>
<keyword evidence="8" id="KW-0963">Cytoplasm</keyword>
<dbReference type="NCBIfam" id="TIGR00120">
    <property type="entry name" value="ArgJ"/>
    <property type="match status" value="1"/>
</dbReference>
<dbReference type="CDD" id="cd02152">
    <property type="entry name" value="OAT"/>
    <property type="match status" value="1"/>
</dbReference>
<dbReference type="SUPFAM" id="SSF56266">
    <property type="entry name" value="DmpA/ArgJ-like"/>
    <property type="match status" value="1"/>
</dbReference>
<dbReference type="Gene3D" id="3.60.70.12">
    <property type="entry name" value="L-amino peptidase D-ALA esterase/amidase"/>
    <property type="match status" value="1"/>
</dbReference>
<feature type="site" description="Involved in the stabilization of negative charge on the oxyanion by the formation of the oxyanion hole" evidence="8">
    <location>
        <position position="109"/>
    </location>
</feature>
<comment type="similarity">
    <text evidence="1 8">Belongs to the ArgJ family.</text>
</comment>
<evidence type="ECO:0000256" key="7">
    <source>
        <dbReference type="ARBA" id="ARBA00023315"/>
    </source>
</evidence>
<dbReference type="InterPro" id="IPR016117">
    <property type="entry name" value="ArgJ-like_dom_sf"/>
</dbReference>
<proteinExistence type="inferred from homology"/>
<dbReference type="PANTHER" id="PTHR23100">
    <property type="entry name" value="ARGININE BIOSYNTHESIS BIFUNCTIONAL PROTEIN ARGJ"/>
    <property type="match status" value="1"/>
</dbReference>
<feature type="binding site" evidence="8">
    <location>
        <position position="174"/>
    </location>
    <ligand>
        <name>substrate</name>
    </ligand>
</feature>
<keyword evidence="5 8" id="KW-0808">Transferase</keyword>
<keyword evidence="6 8" id="KW-0068">Autocatalytic cleavage</keyword>
<feature type="chain" id="PRO_5023282868" description="Arginine biosynthesis bifunctional protein ArgJ beta chain" evidence="8">
    <location>
        <begin position="185"/>
        <end position="397"/>
    </location>
</feature>
<keyword evidence="3 8" id="KW-0055">Arginine biosynthesis</keyword>
<keyword evidence="8" id="KW-0511">Multifunctional enzyme</keyword>
<dbReference type="FunFam" id="3.60.70.12:FF:000001">
    <property type="entry name" value="Arginine biosynthesis bifunctional protein ArgJ, chloroplastic"/>
    <property type="match status" value="1"/>
</dbReference>
<feature type="binding site" evidence="8">
    <location>
        <position position="392"/>
    </location>
    <ligand>
        <name>substrate</name>
    </ligand>
</feature>
<evidence type="ECO:0000256" key="3">
    <source>
        <dbReference type="ARBA" id="ARBA00022571"/>
    </source>
</evidence>
<feature type="binding site" evidence="8">
    <location>
        <position position="269"/>
    </location>
    <ligand>
        <name>substrate</name>
    </ligand>
</feature>
<feature type="binding site" evidence="8">
    <location>
        <position position="148"/>
    </location>
    <ligand>
        <name>substrate</name>
    </ligand>
</feature>
<dbReference type="GO" id="GO:0006592">
    <property type="term" value="P:ornithine biosynthetic process"/>
    <property type="evidence" value="ECO:0007669"/>
    <property type="project" value="TreeGrafter"/>
</dbReference>
<feature type="site" description="Cleavage; by autolysis" evidence="8">
    <location>
        <begin position="184"/>
        <end position="185"/>
    </location>
</feature>
<gene>
    <name evidence="8 9" type="primary">argJ</name>
    <name evidence="9" type="ORF">ETAA8_08450</name>
</gene>
<evidence type="ECO:0000313" key="10">
    <source>
        <dbReference type="Proteomes" id="UP000315017"/>
    </source>
</evidence>
<protein>
    <recommendedName>
        <fullName evidence="8">Arginine biosynthesis bifunctional protein ArgJ</fullName>
    </recommendedName>
    <domain>
        <recommendedName>
            <fullName evidence="8">Glutamate N-acetyltransferase</fullName>
            <ecNumber evidence="8">2.3.1.35</ecNumber>
        </recommendedName>
        <alternativeName>
            <fullName evidence="8">Ornithine acetyltransferase</fullName>
            <shortName evidence="8">OATase</shortName>
        </alternativeName>
        <alternativeName>
            <fullName evidence="8">Ornithine transacetylase</fullName>
        </alternativeName>
    </domain>
    <domain>
        <recommendedName>
            <fullName evidence="8">Amino-acid acetyltransferase</fullName>
            <ecNumber evidence="8">2.3.1.1</ecNumber>
        </recommendedName>
        <alternativeName>
            <fullName evidence="8">N-acetylglutamate synthase</fullName>
            <shortName evidence="8">AGSase</shortName>
        </alternativeName>
    </domain>
    <component>
        <recommendedName>
            <fullName evidence="8">Arginine biosynthesis bifunctional protein ArgJ alpha chain</fullName>
        </recommendedName>
    </component>
    <component>
        <recommendedName>
            <fullName evidence="8">Arginine biosynthesis bifunctional protein ArgJ beta chain</fullName>
        </recommendedName>
    </component>
</protein>
<comment type="catalytic activity">
    <reaction evidence="8">
        <text>N(2)-acetyl-L-ornithine + L-glutamate = N-acetyl-L-glutamate + L-ornithine</text>
        <dbReference type="Rhea" id="RHEA:15349"/>
        <dbReference type="ChEBI" id="CHEBI:29985"/>
        <dbReference type="ChEBI" id="CHEBI:44337"/>
        <dbReference type="ChEBI" id="CHEBI:46911"/>
        <dbReference type="ChEBI" id="CHEBI:57805"/>
        <dbReference type="EC" id="2.3.1.35"/>
    </reaction>
</comment>
<feature type="binding site" evidence="8">
    <location>
        <position position="397"/>
    </location>
    <ligand>
        <name>substrate</name>
    </ligand>
</feature>
<keyword evidence="7 8" id="KW-0012">Acyltransferase</keyword>
<dbReference type="EC" id="2.3.1.35" evidence="8"/>
<comment type="pathway">
    <text evidence="8">Amino-acid biosynthesis; L-arginine biosynthesis; N(2)-acetyl-L-ornithine from L-glutamate: step 1/4.</text>
</comment>
<accession>A0A517Y6B0</accession>
<dbReference type="GO" id="GO:0004358">
    <property type="term" value="F:L-glutamate N-acetyltransferase activity, acting on acetyl-L-ornithine as donor"/>
    <property type="evidence" value="ECO:0007669"/>
    <property type="project" value="UniProtKB-UniRule"/>
</dbReference>
<dbReference type="InterPro" id="IPR002813">
    <property type="entry name" value="Arg_biosynth_ArgJ"/>
</dbReference>
<dbReference type="GO" id="GO:0004042">
    <property type="term" value="F:L-glutamate N-acetyltransferase activity"/>
    <property type="evidence" value="ECO:0007669"/>
    <property type="project" value="UniProtKB-UniRule"/>
</dbReference>
<dbReference type="RefSeq" id="WP_145085272.1">
    <property type="nucleotide sequence ID" value="NZ_CP036274.1"/>
</dbReference>
<name>A0A517Y6B0_9BACT</name>
<evidence type="ECO:0000256" key="6">
    <source>
        <dbReference type="ARBA" id="ARBA00022813"/>
    </source>
</evidence>
<dbReference type="HAMAP" id="MF_01106">
    <property type="entry name" value="ArgJ"/>
    <property type="match status" value="1"/>
</dbReference>
<evidence type="ECO:0000256" key="1">
    <source>
        <dbReference type="ARBA" id="ARBA00006774"/>
    </source>
</evidence>
<comment type="pathway">
    <text evidence="8">Amino-acid biosynthesis; L-arginine biosynthesis; L-ornithine and N-acetyl-L-glutamate from L-glutamate and N(2)-acetyl-L-ornithine (cyclic): step 1/1.</text>
</comment>
<sequence>MSIEVPAGFVMNGVHGGIKKVATKEDFTLIHCPKGATAAGVYTQNLVFAAPVGFDRSRTPSANIRVVAVNSGNANACTGERGMNDCREMARLAATAVGENEQTALVMSTGVIGVFLPMDKIANGAKLAAEKLGNDEASFLAAARGIMTTDQFHKVVARQVNVAGRTIRLAGMCKGAGMIGPHMATMLAIMLTDAPLTPAAAQQVLKAATDESFNCISVEGHMSTNDTLLLLASGAAGGEPLTGSDLAAFQAALTDACIELAQQIPDDGEGASHLIGIEITGCQTRDAAQQIAKTVANSALVKTAVAGADPNWGRIVSAAGYAGVPFNPDGVGLIVNGHELYRAGAPVPFDAKTVSAAIKSERKTHIKLTFTEGSAVGRFWTSDLNVNYVRFNADYTT</sequence>
<dbReference type="UniPathway" id="UPA00068">
    <property type="reaction ID" value="UER00106"/>
</dbReference>
<comment type="subunit">
    <text evidence="2 8">Heterotetramer of two alpha and two beta chains.</text>
</comment>
<reference evidence="9 10" key="1">
    <citation type="submission" date="2019-02" db="EMBL/GenBank/DDBJ databases">
        <title>Deep-cultivation of Planctomycetes and their phenomic and genomic characterization uncovers novel biology.</title>
        <authorList>
            <person name="Wiegand S."/>
            <person name="Jogler M."/>
            <person name="Boedeker C."/>
            <person name="Pinto D."/>
            <person name="Vollmers J."/>
            <person name="Rivas-Marin E."/>
            <person name="Kohn T."/>
            <person name="Peeters S.H."/>
            <person name="Heuer A."/>
            <person name="Rast P."/>
            <person name="Oberbeckmann S."/>
            <person name="Bunk B."/>
            <person name="Jeske O."/>
            <person name="Meyerdierks A."/>
            <person name="Storesund J.E."/>
            <person name="Kallscheuer N."/>
            <person name="Luecker S."/>
            <person name="Lage O.M."/>
            <person name="Pohl T."/>
            <person name="Merkel B.J."/>
            <person name="Hornburger P."/>
            <person name="Mueller R.-W."/>
            <person name="Bruemmer F."/>
            <person name="Labrenz M."/>
            <person name="Spormann A.M."/>
            <person name="Op den Camp H."/>
            <person name="Overmann J."/>
            <person name="Amann R."/>
            <person name="Jetten M.S.M."/>
            <person name="Mascher T."/>
            <person name="Medema M.H."/>
            <person name="Devos D.P."/>
            <person name="Kaster A.-K."/>
            <person name="Ovreas L."/>
            <person name="Rohde M."/>
            <person name="Galperin M.Y."/>
            <person name="Jogler C."/>
        </authorList>
    </citation>
    <scope>NUCLEOTIDE SEQUENCE [LARGE SCALE GENOMIC DNA]</scope>
    <source>
        <strain evidence="9 10">ETA_A8</strain>
    </source>
</reference>
<dbReference type="PANTHER" id="PTHR23100:SF0">
    <property type="entry name" value="ARGININE BIOSYNTHESIS BIFUNCTIONAL PROTEIN ARGJ, MITOCHONDRIAL"/>
    <property type="match status" value="1"/>
</dbReference>
<dbReference type="OrthoDB" id="9804242at2"/>
<dbReference type="AlphaFoldDB" id="A0A517Y6B0"/>
<feature type="site" description="Involved in the stabilization of negative charge on the oxyanion by the formation of the oxyanion hole" evidence="8">
    <location>
        <position position="110"/>
    </location>
</feature>